<dbReference type="Gene3D" id="3.90.180.10">
    <property type="entry name" value="Medium-chain alcohol dehydrogenases, catalytic domain"/>
    <property type="match status" value="1"/>
</dbReference>
<dbReference type="SUPFAM" id="SSF50129">
    <property type="entry name" value="GroES-like"/>
    <property type="match status" value="1"/>
</dbReference>
<dbReference type="InterPro" id="IPR051603">
    <property type="entry name" value="Zinc-ADH_QOR/CCCR"/>
</dbReference>
<dbReference type="InterPro" id="IPR011032">
    <property type="entry name" value="GroES-like_sf"/>
</dbReference>
<dbReference type="OrthoDB" id="9790818at2"/>
<comment type="caution">
    <text evidence="3">The sequence shown here is derived from an EMBL/GenBank/DDBJ whole genome shotgun (WGS) entry which is preliminary data.</text>
</comment>
<keyword evidence="4" id="KW-1185">Reference proteome</keyword>
<dbReference type="SMART" id="SM00829">
    <property type="entry name" value="PKS_ER"/>
    <property type="match status" value="1"/>
</dbReference>
<dbReference type="InterPro" id="IPR036291">
    <property type="entry name" value="NAD(P)-bd_dom_sf"/>
</dbReference>
<protein>
    <submittedName>
        <fullName evidence="3">Oxidoreductase</fullName>
    </submittedName>
</protein>
<dbReference type="SUPFAM" id="SSF51735">
    <property type="entry name" value="NAD(P)-binding Rossmann-fold domains"/>
    <property type="match status" value="1"/>
</dbReference>
<name>A0A2V3DMC9_9MICC</name>
<accession>A0A2V3DMC9</accession>
<sequence>MKAAFFTSRGGPETISYGQLAVPQLATGTVLVRVEASAVDHVDTFVRSGAYTTELVFPQVVGRDLVGTVERFGPGSAELYASLAPGDGVWSNSMGFAGRPGTAAEFATVPVERLYALPAGVDPIAAAAVLHSGATAYLALHTHAELQEGEVVFIGGAGGGVGQGALIQAIRAGAVVIASCRASDVDHCLGQGASVALDYHSPTFGQQLRAAMERVSGGRGIDVHVETSGRYQLELAVDVLAPRGRIVVLSGVAATNPLPVGKLYMRDGSIRGFAISNATVAELAEAAATVNELLSVGALHARRLTTLPLREAAQAHALMEAGTVRGKIVLLP</sequence>
<evidence type="ECO:0000313" key="3">
    <source>
        <dbReference type="EMBL" id="PXA64102.1"/>
    </source>
</evidence>
<proteinExistence type="predicted"/>
<dbReference type="EMBL" id="QHLZ01000016">
    <property type="protein sequence ID" value="PXA64102.1"/>
    <property type="molecule type" value="Genomic_DNA"/>
</dbReference>
<evidence type="ECO:0000313" key="4">
    <source>
        <dbReference type="Proteomes" id="UP000246303"/>
    </source>
</evidence>
<reference evidence="3 4" key="1">
    <citation type="submission" date="2018-05" db="EMBL/GenBank/DDBJ databases">
        <title>Genetic diversity of glacier-inhabiting Cryobacterium bacteria in China and description of Cryobacterium mengkeensis sp. nov. and Arthrobacter glacialis sp. nov.</title>
        <authorList>
            <person name="Liu Q."/>
            <person name="Xin Y.-H."/>
        </authorList>
    </citation>
    <scope>NUCLEOTIDE SEQUENCE [LARGE SCALE GENOMIC DNA]</scope>
    <source>
        <strain evidence="3 4">GP3</strain>
    </source>
</reference>
<organism evidence="3 4">
    <name type="scientific">Arthrobacter psychrochitiniphilus</name>
    <dbReference type="NCBI Taxonomy" id="291045"/>
    <lineage>
        <taxon>Bacteria</taxon>
        <taxon>Bacillati</taxon>
        <taxon>Actinomycetota</taxon>
        <taxon>Actinomycetes</taxon>
        <taxon>Micrococcales</taxon>
        <taxon>Micrococcaceae</taxon>
        <taxon>Arthrobacter</taxon>
    </lineage>
</organism>
<dbReference type="GO" id="GO:0016491">
    <property type="term" value="F:oxidoreductase activity"/>
    <property type="evidence" value="ECO:0007669"/>
    <property type="project" value="InterPro"/>
</dbReference>
<dbReference type="Pfam" id="PF08240">
    <property type="entry name" value="ADH_N"/>
    <property type="match status" value="1"/>
</dbReference>
<evidence type="ECO:0000256" key="1">
    <source>
        <dbReference type="ARBA" id="ARBA00022857"/>
    </source>
</evidence>
<dbReference type="CDD" id="cd08253">
    <property type="entry name" value="zeta_crystallin"/>
    <property type="match status" value="1"/>
</dbReference>
<dbReference type="Pfam" id="PF00107">
    <property type="entry name" value="ADH_zinc_N"/>
    <property type="match status" value="1"/>
</dbReference>
<feature type="domain" description="Enoyl reductase (ER)" evidence="2">
    <location>
        <begin position="10"/>
        <end position="330"/>
    </location>
</feature>
<dbReference type="InterPro" id="IPR020843">
    <property type="entry name" value="ER"/>
</dbReference>
<dbReference type="PANTHER" id="PTHR44154:SF1">
    <property type="entry name" value="QUINONE OXIDOREDUCTASE"/>
    <property type="match status" value="1"/>
</dbReference>
<evidence type="ECO:0000259" key="2">
    <source>
        <dbReference type="SMART" id="SM00829"/>
    </source>
</evidence>
<dbReference type="InterPro" id="IPR013149">
    <property type="entry name" value="ADH-like_C"/>
</dbReference>
<dbReference type="AlphaFoldDB" id="A0A2V3DMC9"/>
<dbReference type="Gene3D" id="3.40.50.720">
    <property type="entry name" value="NAD(P)-binding Rossmann-like Domain"/>
    <property type="match status" value="1"/>
</dbReference>
<dbReference type="PANTHER" id="PTHR44154">
    <property type="entry name" value="QUINONE OXIDOREDUCTASE"/>
    <property type="match status" value="1"/>
</dbReference>
<gene>
    <name evidence="3" type="ORF">CVS29_16855</name>
</gene>
<dbReference type="InterPro" id="IPR013154">
    <property type="entry name" value="ADH-like_N"/>
</dbReference>
<keyword evidence="1" id="KW-0521">NADP</keyword>
<dbReference type="Proteomes" id="UP000246303">
    <property type="component" value="Unassembled WGS sequence"/>
</dbReference>